<evidence type="ECO:0000256" key="3">
    <source>
        <dbReference type="ARBA" id="ARBA00022884"/>
    </source>
</evidence>
<dbReference type="GO" id="GO:0006412">
    <property type="term" value="P:translation"/>
    <property type="evidence" value="ECO:0007669"/>
    <property type="project" value="UniProtKB-UniRule"/>
</dbReference>
<dbReference type="HAMAP" id="MF_00480_B">
    <property type="entry name" value="Ribosomal_uS7_B"/>
    <property type="match status" value="1"/>
</dbReference>
<proteinExistence type="inferred from homology"/>
<dbReference type="GO" id="GO:0019843">
    <property type="term" value="F:rRNA binding"/>
    <property type="evidence" value="ECO:0007669"/>
    <property type="project" value="UniProtKB-UniRule"/>
</dbReference>
<comment type="caution">
    <text evidence="8">The sequence shown here is derived from an EMBL/GenBank/DDBJ whole genome shotgun (WGS) entry which is preliminary data.</text>
</comment>
<evidence type="ECO:0000256" key="5">
    <source>
        <dbReference type="ARBA" id="ARBA00023274"/>
    </source>
</evidence>
<evidence type="ECO:0000313" key="8">
    <source>
        <dbReference type="EMBL" id="MCA9374936.1"/>
    </source>
</evidence>
<dbReference type="CDD" id="cd14869">
    <property type="entry name" value="uS7_Bacteria"/>
    <property type="match status" value="1"/>
</dbReference>
<evidence type="ECO:0000256" key="4">
    <source>
        <dbReference type="ARBA" id="ARBA00022980"/>
    </source>
</evidence>
<dbReference type="AlphaFoldDB" id="A0A955HXP0"/>
<protein>
    <recommendedName>
        <fullName evidence="6">Small ribosomal subunit protein uS7</fullName>
    </recommendedName>
</protein>
<keyword evidence="2 6" id="KW-0699">rRNA-binding</keyword>
<reference evidence="8" key="1">
    <citation type="submission" date="2020-04" db="EMBL/GenBank/DDBJ databases">
        <authorList>
            <person name="Zhang T."/>
        </authorList>
    </citation>
    <scope>NUCLEOTIDE SEQUENCE</scope>
    <source>
        <strain evidence="8">HKST-UBA16</strain>
    </source>
</reference>
<reference evidence="8" key="2">
    <citation type="journal article" date="2021" name="Microbiome">
        <title>Successional dynamics and alternative stable states in a saline activated sludge microbial community over 9 years.</title>
        <authorList>
            <person name="Wang Y."/>
            <person name="Ye J."/>
            <person name="Ju F."/>
            <person name="Liu L."/>
            <person name="Boyd J.A."/>
            <person name="Deng Y."/>
            <person name="Parks D.H."/>
            <person name="Jiang X."/>
            <person name="Yin X."/>
            <person name="Woodcroft B.J."/>
            <person name="Tyson G.W."/>
            <person name="Hugenholtz P."/>
            <person name="Polz M.F."/>
            <person name="Zhang T."/>
        </authorList>
    </citation>
    <scope>NUCLEOTIDE SEQUENCE</scope>
    <source>
        <strain evidence="8">HKST-UBA16</strain>
    </source>
</reference>
<dbReference type="EMBL" id="JAGQLM010000049">
    <property type="protein sequence ID" value="MCA9374936.1"/>
    <property type="molecule type" value="Genomic_DNA"/>
</dbReference>
<gene>
    <name evidence="6 8" type="primary">rpsG</name>
    <name evidence="8" type="ORF">KC622_01250</name>
</gene>
<evidence type="ECO:0000259" key="7">
    <source>
        <dbReference type="Pfam" id="PF00177"/>
    </source>
</evidence>
<comment type="subunit">
    <text evidence="6">Part of the 30S ribosomal subunit. Contacts proteins S9 and S11.</text>
</comment>
<keyword evidence="4 6" id="KW-0689">Ribosomal protein</keyword>
<feature type="domain" description="Small ribosomal subunit protein uS7" evidence="7">
    <location>
        <begin position="2"/>
        <end position="148"/>
    </location>
</feature>
<dbReference type="Pfam" id="PF00177">
    <property type="entry name" value="Ribosomal_S7"/>
    <property type="match status" value="1"/>
</dbReference>
<dbReference type="Gene3D" id="1.10.455.10">
    <property type="entry name" value="Ribosomal protein S7 domain"/>
    <property type="match status" value="1"/>
</dbReference>
<evidence type="ECO:0000256" key="1">
    <source>
        <dbReference type="ARBA" id="ARBA00007151"/>
    </source>
</evidence>
<dbReference type="GO" id="GO:0015935">
    <property type="term" value="C:small ribosomal subunit"/>
    <property type="evidence" value="ECO:0007669"/>
    <property type="project" value="InterPro"/>
</dbReference>
<dbReference type="GO" id="GO:0000049">
    <property type="term" value="F:tRNA binding"/>
    <property type="evidence" value="ECO:0007669"/>
    <property type="project" value="UniProtKB-UniRule"/>
</dbReference>
<evidence type="ECO:0000313" key="9">
    <source>
        <dbReference type="Proteomes" id="UP000748332"/>
    </source>
</evidence>
<keyword evidence="6" id="KW-0820">tRNA-binding</keyword>
<comment type="similarity">
    <text evidence="1 6">Belongs to the universal ribosomal protein uS7 family.</text>
</comment>
<dbReference type="PIRSF" id="PIRSF002122">
    <property type="entry name" value="RPS7p_RPS7a_RPS5e_RPS7o"/>
    <property type="match status" value="1"/>
</dbReference>
<evidence type="ECO:0000256" key="2">
    <source>
        <dbReference type="ARBA" id="ARBA00022730"/>
    </source>
</evidence>
<dbReference type="InterPro" id="IPR005717">
    <property type="entry name" value="Ribosomal_uS7_bac/org-type"/>
</dbReference>
<organism evidence="8 9">
    <name type="scientific">Candidatus Dojkabacteria bacterium</name>
    <dbReference type="NCBI Taxonomy" id="2099670"/>
    <lineage>
        <taxon>Bacteria</taxon>
        <taxon>Candidatus Dojkabacteria</taxon>
    </lineage>
</organism>
<accession>A0A955HXP0</accession>
<sequence>MRGKRAKKKNVLKDHKYESELVTRFISKVMLHGQKKKAEGIFYTVLETASKEVGLEAMDFLNQVVDNLRPSLEVKARRVGGANYHIPLPVTPHRQETLAIRWLIDSARKKSGSSFTDILKKEMLETYNGSGDAMKKKEETERMAEANKAFAHFRW</sequence>
<dbReference type="GO" id="GO:0003735">
    <property type="term" value="F:structural constituent of ribosome"/>
    <property type="evidence" value="ECO:0007669"/>
    <property type="project" value="InterPro"/>
</dbReference>
<keyword evidence="5 6" id="KW-0687">Ribonucleoprotein</keyword>
<comment type="function">
    <text evidence="6">One of the primary rRNA binding proteins, it binds directly to 16S rRNA where it nucleates assembly of the head domain of the 30S subunit. Is located at the subunit interface close to the decoding center, probably blocks exit of the E-site tRNA.</text>
</comment>
<dbReference type="PANTHER" id="PTHR11205">
    <property type="entry name" value="RIBOSOMAL PROTEIN S7"/>
    <property type="match status" value="1"/>
</dbReference>
<name>A0A955HXP0_9BACT</name>
<evidence type="ECO:0000256" key="6">
    <source>
        <dbReference type="HAMAP-Rule" id="MF_00480"/>
    </source>
</evidence>
<dbReference type="InterPro" id="IPR000235">
    <property type="entry name" value="Ribosomal_uS7"/>
</dbReference>
<dbReference type="InterPro" id="IPR036823">
    <property type="entry name" value="Ribosomal_uS7_dom_sf"/>
</dbReference>
<dbReference type="InterPro" id="IPR023798">
    <property type="entry name" value="Ribosomal_uS7_dom"/>
</dbReference>
<dbReference type="SUPFAM" id="SSF47973">
    <property type="entry name" value="Ribosomal protein S7"/>
    <property type="match status" value="1"/>
</dbReference>
<keyword evidence="3 6" id="KW-0694">RNA-binding</keyword>
<dbReference type="NCBIfam" id="TIGR01029">
    <property type="entry name" value="rpsG_bact"/>
    <property type="match status" value="1"/>
</dbReference>
<dbReference type="Proteomes" id="UP000748332">
    <property type="component" value="Unassembled WGS sequence"/>
</dbReference>